<dbReference type="InterPro" id="IPR006530">
    <property type="entry name" value="YD"/>
</dbReference>
<dbReference type="NCBIfam" id="TIGR01643">
    <property type="entry name" value="YD_repeat_2x"/>
    <property type="match status" value="1"/>
</dbReference>
<dbReference type="Pfam" id="PF05593">
    <property type="entry name" value="RHS_repeat"/>
    <property type="match status" value="1"/>
</dbReference>
<dbReference type="InterPro" id="IPR022385">
    <property type="entry name" value="Rhs_assc_core"/>
</dbReference>
<dbReference type="Gene3D" id="2.180.10.10">
    <property type="entry name" value="RHS repeat-associated core"/>
    <property type="match status" value="2"/>
</dbReference>
<protein>
    <submittedName>
        <fullName evidence="2">RHS repeat protein</fullName>
    </submittedName>
</protein>
<organism evidence="2 3">
    <name type="scientific">Aspergillus steynii IBT 23096</name>
    <dbReference type="NCBI Taxonomy" id="1392250"/>
    <lineage>
        <taxon>Eukaryota</taxon>
        <taxon>Fungi</taxon>
        <taxon>Dikarya</taxon>
        <taxon>Ascomycota</taxon>
        <taxon>Pezizomycotina</taxon>
        <taxon>Eurotiomycetes</taxon>
        <taxon>Eurotiomycetidae</taxon>
        <taxon>Eurotiales</taxon>
        <taxon>Aspergillaceae</taxon>
        <taxon>Aspergillus</taxon>
        <taxon>Aspergillus subgen. Circumdati</taxon>
    </lineage>
</organism>
<dbReference type="RefSeq" id="XP_024709250.1">
    <property type="nucleotide sequence ID" value="XM_024846143.1"/>
</dbReference>
<dbReference type="NCBIfam" id="TIGR03696">
    <property type="entry name" value="Rhs_assc_core"/>
    <property type="match status" value="1"/>
</dbReference>
<sequence>MIYSQAFNFNSYVEKGVDPRTGQHNCTISLYEMPNEARNSPPLKLSLHYNPLNSDDVGLGQGWSFGNISSYDQGSKTLVMSTGENYKVTETTSSVRMTDQKLKNFVFQKASTTSYRVTLKSGQVEVLSNFNNRTSVSVPTDIYGANGRSLKLSWVFSGSQPRLSKVQADSQDLIEVAYGTNTTITRAPGTAEAATFTLVKRNNQLTELRLPPDGSPAWKFTYATAGLTNVTSPTGATEDISYKTAGFLLPSGAPVSSIPYVVSHTVRPFHGQPAVQTTYSYSDRNFLGYGGGRNWTNDGDNLYLTPAAYEYSSTVQVVGGTTTTRTYNKFHLLVSSQEQKGTKQLTEATTYYALTNTAFDSQPAQYQLPRTQTTTYRDTSTGASRTEATQFTFDDWGNKTSETPPSGITTTSEYYVPAGEVASGTVVCPADPHGFQRYLKLETVTPAASAYSTPTRAHLYTYLQIPTAVDALADYWVAAQQRQTTEDGRTLSTTEYTYVNQPQSRDHGRLQQQVTRLLNQDATTHNWAYTHVSPVELKEVTTMRSFDGQTTQEVTTSSLMSGLSLATKDRAGTETTLQHDSMGRLLQTTTAPGAAFEATKKHDYAVLENAVGWRVTVTDTKGVQTRYFTDGLDRVVRVESQDDDGGWDQYNAYNGTFRVIREREYNSLDQCTKEVDIDWLRSSGTPTELRTTRSLEYDNWAQVYKVTRSSGAVQLSETDPIALTSTVSSEGEGQTRIQYNLFKTPTSESLIRRNGTVESTTEYAYDGLGRRRQMKDGLGRATQYSYDSFDRVVQTTRPDGNAITTQYAAQSAEALPVAINLQGTTGFSEQSFDGLERPLRTTVGGRTIANTYNGVAPLPAQVTDAKGRRSQRTYEPTLDYALTGRVTSDGTDAYQYDKQTGDVLKLDSSLAAANLGYYPSSLVSQETIQVGSGARTLQYVYSQAGKLQEYTDLNGQQHAIQYDEYGRQRGISVGTLKTTLSYDQSDRITTTVVQDSSKGVVLTTNIEYDEFGREVQRTVLKGTKKLSQTTQSYGATGLITTRNRSDGNGTATRQESFGYDSLSRLVDYQCQGTQPPVDEQNRAIRAQRFTLNAYDGLTQTQTTFADGSQNTQTYTYSAHDPTQLVRITNTHSDEPATIDLQYDANGCLTRDERGRTLVYNASRLLAAVYDSKSQLLSEYGYDATDRLVRQKVPNEPDTHFSYRGDTLIAVTKGEQQISFVSDGGVYWGEVQKQGTTVNTHLWASDANHSVSTSVDTQDAEQIHDQAYTPHGSSPGGSAIGFNGQWRDPVTGWYHLGSGYRVYSPSLKTFLQPDSWSPFTSGEINPYAYCLGDPINRSDPSGHWSWRNFAQWAAGLAIGILTAGAGFAAGVAIAVAVNVGVGVIYDLATGTTPTLKSIGMDAVTGAIGGYVGGVIGSNVPASWANALGTVGTEIALNLVLGVIVPDPFATLGSSQERSLSTTSRTAELTAKDASATTTTATAVPGRIPDWSLEKLRQRGSAAKDQARTGTGEDTGAWAARSTSRETVTAEDISLNTFGVSFNASQLARQLSPNHRVVFK</sequence>
<dbReference type="PANTHER" id="PTHR32305:SF15">
    <property type="entry name" value="PROTEIN RHSA-RELATED"/>
    <property type="match status" value="1"/>
</dbReference>
<feature type="region of interest" description="Disordered" evidence="1">
    <location>
        <begin position="1495"/>
        <end position="1521"/>
    </location>
</feature>
<dbReference type="InterPro" id="IPR031325">
    <property type="entry name" value="RHS_repeat"/>
</dbReference>
<dbReference type="PANTHER" id="PTHR32305">
    <property type="match status" value="1"/>
</dbReference>
<dbReference type="InterPro" id="IPR050708">
    <property type="entry name" value="T6SS_VgrG/RHS"/>
</dbReference>
<dbReference type="EMBL" id="MSFO01000001">
    <property type="protein sequence ID" value="PLB53948.1"/>
    <property type="molecule type" value="Genomic_DNA"/>
</dbReference>
<reference evidence="2 3" key="1">
    <citation type="submission" date="2016-12" db="EMBL/GenBank/DDBJ databases">
        <title>The genomes of Aspergillus section Nigri reveals drivers in fungal speciation.</title>
        <authorList>
            <consortium name="DOE Joint Genome Institute"/>
            <person name="Vesth T.C."/>
            <person name="Nybo J."/>
            <person name="Theobald S."/>
            <person name="Brandl J."/>
            <person name="Frisvad J.C."/>
            <person name="Nielsen K.F."/>
            <person name="Lyhne E.K."/>
            <person name="Kogle M.E."/>
            <person name="Kuo A."/>
            <person name="Riley R."/>
            <person name="Clum A."/>
            <person name="Nolan M."/>
            <person name="Lipzen A."/>
            <person name="Salamov A."/>
            <person name="Henrissat B."/>
            <person name="Wiebenga A."/>
            <person name="De Vries R.P."/>
            <person name="Grigoriev I.V."/>
            <person name="Mortensen U.H."/>
            <person name="Andersen M.R."/>
            <person name="Baker S.E."/>
        </authorList>
    </citation>
    <scope>NUCLEOTIDE SEQUENCE [LARGE SCALE GENOMIC DNA]</scope>
    <source>
        <strain evidence="2 3">IBT 23096</strain>
    </source>
</reference>
<gene>
    <name evidence="2" type="ORF">P170DRAFT_396942</name>
</gene>
<keyword evidence="3" id="KW-1185">Reference proteome</keyword>
<dbReference type="STRING" id="1392250.A0A2I2GM40"/>
<comment type="caution">
    <text evidence="2">The sequence shown here is derived from an EMBL/GenBank/DDBJ whole genome shotgun (WGS) entry which is preliminary data.</text>
</comment>
<dbReference type="GeneID" id="36553842"/>
<evidence type="ECO:0000313" key="2">
    <source>
        <dbReference type="EMBL" id="PLB53948.1"/>
    </source>
</evidence>
<dbReference type="OrthoDB" id="442731at2759"/>
<accession>A0A2I2GM40</accession>
<dbReference type="Proteomes" id="UP000234275">
    <property type="component" value="Unassembled WGS sequence"/>
</dbReference>
<evidence type="ECO:0000256" key="1">
    <source>
        <dbReference type="SAM" id="MobiDB-lite"/>
    </source>
</evidence>
<proteinExistence type="predicted"/>
<evidence type="ECO:0000313" key="3">
    <source>
        <dbReference type="Proteomes" id="UP000234275"/>
    </source>
</evidence>
<dbReference type="VEuPathDB" id="FungiDB:P170DRAFT_396942"/>
<name>A0A2I2GM40_9EURO</name>